<dbReference type="InterPro" id="IPR049250">
    <property type="entry name" value="DUF6883"/>
</dbReference>
<protein>
    <submittedName>
        <fullName evidence="2">DUF6883 domain-containing protein</fullName>
    </submittedName>
</protein>
<name>A0ABV4WTF1_9CYAN</name>
<sequence length="115" mass="13014">MKLRDIVSRLVIDPRKLTEYALNPDNPIGGDKAVMFQLHLGFTKDNYQPLLEQISAQSLDAEAILGQADEHGQRYRVDLEITGIQGQQEIVRTGWIVEPGSDAARLVTLFVRRRK</sequence>
<feature type="domain" description="DUF6883" evidence="1">
    <location>
        <begin position="2"/>
        <end position="112"/>
    </location>
</feature>
<organism evidence="2 3">
    <name type="scientific">Floridaenema evergladense BLCC-F167</name>
    <dbReference type="NCBI Taxonomy" id="3153639"/>
    <lineage>
        <taxon>Bacteria</taxon>
        <taxon>Bacillati</taxon>
        <taxon>Cyanobacteriota</taxon>
        <taxon>Cyanophyceae</taxon>
        <taxon>Oscillatoriophycideae</taxon>
        <taxon>Aerosakkonematales</taxon>
        <taxon>Aerosakkonemataceae</taxon>
        <taxon>Floridanema</taxon>
        <taxon>Floridanema evergladense</taxon>
    </lineage>
</organism>
<dbReference type="Proteomes" id="UP001576780">
    <property type="component" value="Unassembled WGS sequence"/>
</dbReference>
<dbReference type="Pfam" id="PF21814">
    <property type="entry name" value="DUF6883"/>
    <property type="match status" value="1"/>
</dbReference>
<keyword evidence="3" id="KW-1185">Reference proteome</keyword>
<reference evidence="2 3" key="1">
    <citation type="submission" date="2024-09" db="EMBL/GenBank/DDBJ databases">
        <title>Floridaenema gen nov. (Aerosakkonemataceae, Aerosakkonematales ord. nov., Cyanobacteria) from benthic tropical and subtropical fresh waters, with the description of four new species.</title>
        <authorList>
            <person name="Moretto J.A."/>
            <person name="Berthold D.E."/>
            <person name="Lefler F.W."/>
            <person name="Huang I.-S."/>
            <person name="Laughinghouse H. IV."/>
        </authorList>
    </citation>
    <scope>NUCLEOTIDE SEQUENCE [LARGE SCALE GENOMIC DNA]</scope>
    <source>
        <strain evidence="2 3">BLCC-F167</strain>
    </source>
</reference>
<evidence type="ECO:0000313" key="2">
    <source>
        <dbReference type="EMBL" id="MFB2838350.1"/>
    </source>
</evidence>
<proteinExistence type="predicted"/>
<comment type="caution">
    <text evidence="2">The sequence shown here is derived from an EMBL/GenBank/DDBJ whole genome shotgun (WGS) entry which is preliminary data.</text>
</comment>
<evidence type="ECO:0000259" key="1">
    <source>
        <dbReference type="Pfam" id="PF21814"/>
    </source>
</evidence>
<evidence type="ECO:0000313" key="3">
    <source>
        <dbReference type="Proteomes" id="UP001576780"/>
    </source>
</evidence>
<dbReference type="EMBL" id="JBHFNT010000247">
    <property type="protein sequence ID" value="MFB2838350.1"/>
    <property type="molecule type" value="Genomic_DNA"/>
</dbReference>
<dbReference type="RefSeq" id="WP_413280670.1">
    <property type="nucleotide sequence ID" value="NZ_JBHFNT010000247.1"/>
</dbReference>
<gene>
    <name evidence="2" type="ORF">ACE1CA_27975</name>
</gene>
<accession>A0ABV4WTF1</accession>